<keyword evidence="4" id="KW-0677">Repeat</keyword>
<evidence type="ECO:0000256" key="9">
    <source>
        <dbReference type="ARBA" id="ARBA00023136"/>
    </source>
</evidence>
<keyword evidence="8" id="KW-0411">Iron-sulfur</keyword>
<keyword evidence="9 10" id="KW-0472">Membrane</keyword>
<dbReference type="Pfam" id="PF00037">
    <property type="entry name" value="Fer4"/>
    <property type="match status" value="1"/>
</dbReference>
<keyword evidence="7" id="KW-0408">Iron</keyword>
<dbReference type="HAMAP" id="MF_00463">
    <property type="entry name" value="RsxB_RnfB"/>
    <property type="match status" value="1"/>
</dbReference>
<dbReference type="GO" id="GO:0051539">
    <property type="term" value="F:4 iron, 4 sulfur cluster binding"/>
    <property type="evidence" value="ECO:0007669"/>
    <property type="project" value="UniProtKB-KW"/>
</dbReference>
<sequence length="268" mass="28784">MEVLWSVITMGALGFLFSFGLVIAYRKLRVHEDPKIEKVAEILPQANCGACGYAGCRAFAEAVVKGETTPNGCPVGDADVVKQIAETLGVSAAEVVKKVARLHCRGTHEAAKNRGVYIGISTCGAAHLIGGNKQCSYGCLHFGDCARTCPFDAIYMSEEGLPIVIEDKCTACGKCVEACPRNLFELHPVSQGIIVFCRSKDRGPVSRKVCKNACIACGICSRACPEAIVIENNLAIITDYKKIDPEKIPEVEKCPTDSIGRLKKEDEG</sequence>
<dbReference type="Gene3D" id="1.10.15.40">
    <property type="entry name" value="Electron transport complex subunit B, putative Fe-S cluster"/>
    <property type="match status" value="1"/>
</dbReference>
<feature type="transmembrane region" description="Helical" evidence="10">
    <location>
        <begin position="6"/>
        <end position="25"/>
    </location>
</feature>
<dbReference type="GO" id="GO:0046872">
    <property type="term" value="F:metal ion binding"/>
    <property type="evidence" value="ECO:0007669"/>
    <property type="project" value="UniProtKB-KW"/>
</dbReference>
<dbReference type="InterPro" id="IPR050395">
    <property type="entry name" value="4Fe4S_Ferredoxin_RnfB"/>
</dbReference>
<dbReference type="InterPro" id="IPR010207">
    <property type="entry name" value="Elect_transpt_cplx_RnfB/RsxB"/>
</dbReference>
<evidence type="ECO:0000256" key="3">
    <source>
        <dbReference type="ARBA" id="ARBA00022723"/>
    </source>
</evidence>
<feature type="domain" description="4Fe-4S ferredoxin-type" evidence="11">
    <location>
        <begin position="205"/>
        <end position="233"/>
    </location>
</feature>
<dbReference type="InterPro" id="IPR017900">
    <property type="entry name" value="4Fe4S_Fe_S_CS"/>
</dbReference>
<evidence type="ECO:0000256" key="1">
    <source>
        <dbReference type="ARBA" id="ARBA00022448"/>
    </source>
</evidence>
<dbReference type="Gene3D" id="3.30.70.20">
    <property type="match status" value="1"/>
</dbReference>
<dbReference type="InterPro" id="IPR007202">
    <property type="entry name" value="4Fe-4S_dom"/>
</dbReference>
<dbReference type="PANTHER" id="PTHR43560:SF1">
    <property type="entry name" value="ION-TRANSLOCATING OXIDOREDUCTASE COMPLEX SUBUNIT B"/>
    <property type="match status" value="1"/>
</dbReference>
<accession>A0A0F9S487</accession>
<dbReference type="PROSITE" id="PS00198">
    <property type="entry name" value="4FE4S_FER_1"/>
    <property type="match status" value="2"/>
</dbReference>
<dbReference type="CDD" id="cd10549">
    <property type="entry name" value="MtMvhB_like"/>
    <property type="match status" value="1"/>
</dbReference>
<dbReference type="NCBIfam" id="TIGR01944">
    <property type="entry name" value="rnfB"/>
    <property type="match status" value="1"/>
</dbReference>
<keyword evidence="3" id="KW-0479">Metal-binding</keyword>
<dbReference type="PROSITE" id="PS51379">
    <property type="entry name" value="4FE4S_FER_2"/>
    <property type="match status" value="3"/>
</dbReference>
<dbReference type="EMBL" id="LAZR01000642">
    <property type="protein sequence ID" value="KKN61864.1"/>
    <property type="molecule type" value="Genomic_DNA"/>
</dbReference>
<proteinExistence type="inferred from homology"/>
<dbReference type="GO" id="GO:0009055">
    <property type="term" value="F:electron transfer activity"/>
    <property type="evidence" value="ECO:0007669"/>
    <property type="project" value="InterPro"/>
</dbReference>
<gene>
    <name evidence="13" type="ORF">LCGC14_0517500</name>
</gene>
<keyword evidence="10" id="KW-1133">Transmembrane helix</keyword>
<evidence type="ECO:0000313" key="13">
    <source>
        <dbReference type="EMBL" id="KKN61864.1"/>
    </source>
</evidence>
<feature type="domain" description="4Fe-4S ferredoxin-type" evidence="11">
    <location>
        <begin position="125"/>
        <end position="159"/>
    </location>
</feature>
<dbReference type="SUPFAM" id="SSF54862">
    <property type="entry name" value="4Fe-4S ferredoxins"/>
    <property type="match status" value="2"/>
</dbReference>
<dbReference type="AlphaFoldDB" id="A0A0F9S487"/>
<evidence type="ECO:0000256" key="7">
    <source>
        <dbReference type="ARBA" id="ARBA00023004"/>
    </source>
</evidence>
<keyword evidence="10" id="KW-0812">Transmembrane</keyword>
<evidence type="ECO:0000256" key="8">
    <source>
        <dbReference type="ARBA" id="ARBA00023014"/>
    </source>
</evidence>
<protein>
    <submittedName>
        <fullName evidence="13">Uncharacterized protein</fullName>
    </submittedName>
</protein>
<evidence type="ECO:0000259" key="11">
    <source>
        <dbReference type="PROSITE" id="PS51379"/>
    </source>
</evidence>
<keyword evidence="2" id="KW-0004">4Fe-4S</keyword>
<evidence type="ECO:0000256" key="6">
    <source>
        <dbReference type="ARBA" id="ARBA00022982"/>
    </source>
</evidence>
<evidence type="ECO:0000259" key="12">
    <source>
        <dbReference type="PROSITE" id="PS51656"/>
    </source>
</evidence>
<dbReference type="PROSITE" id="PS51656">
    <property type="entry name" value="4FE4S"/>
    <property type="match status" value="1"/>
</dbReference>
<keyword evidence="5" id="KW-1278">Translocase</keyword>
<keyword evidence="1" id="KW-0813">Transport</keyword>
<name>A0A0F9S487_9ZZZZ</name>
<comment type="caution">
    <text evidence="13">The sequence shown here is derived from an EMBL/GenBank/DDBJ whole genome shotgun (WGS) entry which is preliminary data.</text>
</comment>
<evidence type="ECO:0000256" key="5">
    <source>
        <dbReference type="ARBA" id="ARBA00022967"/>
    </source>
</evidence>
<evidence type="ECO:0000256" key="10">
    <source>
        <dbReference type="SAM" id="Phobius"/>
    </source>
</evidence>
<dbReference type="PANTHER" id="PTHR43560">
    <property type="entry name" value="ION-TRANSLOCATING OXIDOREDUCTASE COMPLEX SUBUNIT B"/>
    <property type="match status" value="1"/>
</dbReference>
<evidence type="ECO:0000256" key="2">
    <source>
        <dbReference type="ARBA" id="ARBA00022485"/>
    </source>
</evidence>
<keyword evidence="6" id="KW-0249">Electron transport</keyword>
<feature type="domain" description="4Fe-4S ferredoxin-type" evidence="11">
    <location>
        <begin position="160"/>
        <end position="189"/>
    </location>
</feature>
<dbReference type="Pfam" id="PF04060">
    <property type="entry name" value="FeS"/>
    <property type="match status" value="1"/>
</dbReference>
<feature type="domain" description="4Fe-4S" evidence="12">
    <location>
        <begin position="31"/>
        <end position="90"/>
    </location>
</feature>
<reference evidence="13" key="1">
    <citation type="journal article" date="2015" name="Nature">
        <title>Complex archaea that bridge the gap between prokaryotes and eukaryotes.</title>
        <authorList>
            <person name="Spang A."/>
            <person name="Saw J.H."/>
            <person name="Jorgensen S.L."/>
            <person name="Zaremba-Niedzwiedzka K."/>
            <person name="Martijn J."/>
            <person name="Lind A.E."/>
            <person name="van Eijk R."/>
            <person name="Schleper C."/>
            <person name="Guy L."/>
            <person name="Ettema T.J."/>
        </authorList>
    </citation>
    <scope>NUCLEOTIDE SEQUENCE</scope>
</reference>
<evidence type="ECO:0000256" key="4">
    <source>
        <dbReference type="ARBA" id="ARBA00022737"/>
    </source>
</evidence>
<dbReference type="InterPro" id="IPR017896">
    <property type="entry name" value="4Fe4S_Fe-S-bd"/>
</dbReference>
<organism evidence="13">
    <name type="scientific">marine sediment metagenome</name>
    <dbReference type="NCBI Taxonomy" id="412755"/>
    <lineage>
        <taxon>unclassified sequences</taxon>
        <taxon>metagenomes</taxon>
        <taxon>ecological metagenomes</taxon>
    </lineage>
</organism>